<accession>A0A6S8DMG0</accession>
<dbReference type="AlphaFoldDB" id="A0A6S8DMG0"/>
<evidence type="ECO:0000256" key="2">
    <source>
        <dbReference type="PROSITE-ProRule" id="PRU00176"/>
    </source>
</evidence>
<dbReference type="EMBL" id="HBIN01014721">
    <property type="protein sequence ID" value="CAE0441026.1"/>
    <property type="molecule type" value="Transcribed_RNA"/>
</dbReference>
<protein>
    <recommendedName>
        <fullName evidence="3">RRM domain-containing protein</fullName>
    </recommendedName>
</protein>
<gene>
    <name evidence="4" type="ORF">ASTO00021_LOCUS11156</name>
    <name evidence="5" type="ORF">ASTO00021_LOCUS11157</name>
</gene>
<dbReference type="SUPFAM" id="SSF54928">
    <property type="entry name" value="RNA-binding domain, RBD"/>
    <property type="match status" value="1"/>
</dbReference>
<keyword evidence="1 2" id="KW-0694">RNA-binding</keyword>
<dbReference type="InterPro" id="IPR012677">
    <property type="entry name" value="Nucleotide-bd_a/b_plait_sf"/>
</dbReference>
<dbReference type="CDD" id="cd12347">
    <property type="entry name" value="RRM_PPIE"/>
    <property type="match status" value="1"/>
</dbReference>
<dbReference type="InterPro" id="IPR035979">
    <property type="entry name" value="RBD_domain_sf"/>
</dbReference>
<dbReference type="Gene3D" id="3.30.70.330">
    <property type="match status" value="1"/>
</dbReference>
<reference evidence="4" key="1">
    <citation type="submission" date="2021-01" db="EMBL/GenBank/DDBJ databases">
        <authorList>
            <person name="Corre E."/>
            <person name="Pelletier E."/>
            <person name="Niang G."/>
            <person name="Scheremetjew M."/>
            <person name="Finn R."/>
            <person name="Kale V."/>
            <person name="Holt S."/>
            <person name="Cochrane G."/>
            <person name="Meng A."/>
            <person name="Brown T."/>
            <person name="Cohen L."/>
        </authorList>
    </citation>
    <scope>NUCLEOTIDE SEQUENCE</scope>
    <source>
        <strain evidence="4">GSBS06</strain>
    </source>
</reference>
<dbReference type="Pfam" id="PF00076">
    <property type="entry name" value="RRM_1"/>
    <property type="match status" value="1"/>
</dbReference>
<name>A0A6S8DMG0_9STRA</name>
<dbReference type="PANTHER" id="PTHR48037">
    <property type="entry name" value="ATPASE E1"/>
    <property type="match status" value="1"/>
</dbReference>
<evidence type="ECO:0000259" key="3">
    <source>
        <dbReference type="PROSITE" id="PS50102"/>
    </source>
</evidence>
<dbReference type="PANTHER" id="PTHR48037:SF1">
    <property type="entry name" value="RRM DOMAIN-CONTAINING PROTEIN"/>
    <property type="match status" value="1"/>
</dbReference>
<evidence type="ECO:0000313" key="4">
    <source>
        <dbReference type="EMBL" id="CAE0441025.1"/>
    </source>
</evidence>
<dbReference type="GO" id="GO:0003723">
    <property type="term" value="F:RNA binding"/>
    <property type="evidence" value="ECO:0007669"/>
    <property type="project" value="UniProtKB-UniRule"/>
</dbReference>
<sequence length="127" mass="14626">MDHRKMLYIGGLDARVTEHVLKAAFIPFGPIKEVEIPKDSATRSNKGFAFVQFEYAEDAAAARDNMDNAELYGRCLKVDISQQQKSKSKAVWHDADDWYRKKLTEEGYSNEVEAREAAKEEQRLRKE</sequence>
<dbReference type="SMART" id="SM00360">
    <property type="entry name" value="RRM"/>
    <property type="match status" value="1"/>
</dbReference>
<evidence type="ECO:0000256" key="1">
    <source>
        <dbReference type="ARBA" id="ARBA00022884"/>
    </source>
</evidence>
<evidence type="ECO:0000313" key="5">
    <source>
        <dbReference type="EMBL" id="CAE0441026.1"/>
    </source>
</evidence>
<dbReference type="EMBL" id="HBIN01014720">
    <property type="protein sequence ID" value="CAE0441025.1"/>
    <property type="molecule type" value="Transcribed_RNA"/>
</dbReference>
<dbReference type="PROSITE" id="PS50102">
    <property type="entry name" value="RRM"/>
    <property type="match status" value="1"/>
</dbReference>
<feature type="domain" description="RRM" evidence="3">
    <location>
        <begin position="5"/>
        <end position="83"/>
    </location>
</feature>
<dbReference type="InterPro" id="IPR034168">
    <property type="entry name" value="PPIE_RRM"/>
</dbReference>
<proteinExistence type="predicted"/>
<dbReference type="InterPro" id="IPR000504">
    <property type="entry name" value="RRM_dom"/>
</dbReference>
<organism evidence="4">
    <name type="scientific">Aplanochytrium stocchinoi</name>
    <dbReference type="NCBI Taxonomy" id="215587"/>
    <lineage>
        <taxon>Eukaryota</taxon>
        <taxon>Sar</taxon>
        <taxon>Stramenopiles</taxon>
        <taxon>Bigyra</taxon>
        <taxon>Labyrinthulomycetes</taxon>
        <taxon>Thraustochytrida</taxon>
        <taxon>Thraustochytriidae</taxon>
        <taxon>Aplanochytrium</taxon>
    </lineage>
</organism>